<gene>
    <name evidence="2" type="ORF">BCV69DRAFT_301228</name>
</gene>
<proteinExistence type="predicted"/>
<feature type="compositionally biased region" description="Basic and acidic residues" evidence="1">
    <location>
        <begin position="216"/>
        <end position="226"/>
    </location>
</feature>
<dbReference type="EMBL" id="KZ819336">
    <property type="protein sequence ID" value="PWN18427.1"/>
    <property type="molecule type" value="Genomic_DNA"/>
</dbReference>
<organism evidence="2 3">
    <name type="scientific">Pseudomicrostroma glucosiphilum</name>
    <dbReference type="NCBI Taxonomy" id="1684307"/>
    <lineage>
        <taxon>Eukaryota</taxon>
        <taxon>Fungi</taxon>
        <taxon>Dikarya</taxon>
        <taxon>Basidiomycota</taxon>
        <taxon>Ustilaginomycotina</taxon>
        <taxon>Exobasidiomycetes</taxon>
        <taxon>Microstromatales</taxon>
        <taxon>Microstromatales incertae sedis</taxon>
        <taxon>Pseudomicrostroma</taxon>
    </lineage>
</organism>
<feature type="compositionally biased region" description="Polar residues" evidence="1">
    <location>
        <begin position="245"/>
        <end position="264"/>
    </location>
</feature>
<accession>A0A316TZ87</accession>
<evidence type="ECO:0000313" key="3">
    <source>
        <dbReference type="Proteomes" id="UP000245942"/>
    </source>
</evidence>
<sequence length="264" mass="29767">MAQRTIRNIASVAKEATKLDLNLSNPTPLPRIRARCVHLTPSQMSEEFFFDTFMKHGRRPQVAHAPAFSLYIKEVPKLARWLRPAQIPLHVGPECLTGRHKLGGLFPQAQVWHKAPPEVRVLLHRPKRLLGKLAVHRFKAGKRVFAAIKWNVKVNNLWKGITIDTKQVLFAIPTVHALEQPMSSMIADAETALKQLGISVGRPEAKGKWRKGTTQTHEEQREDRGRARPFGSWEVISKREDASTKAKTQARQGHTSTAADDQKS</sequence>
<reference evidence="2 3" key="1">
    <citation type="journal article" date="2018" name="Mol. Biol. Evol.">
        <title>Broad Genomic Sampling Reveals a Smut Pathogenic Ancestry of the Fungal Clade Ustilaginomycotina.</title>
        <authorList>
            <person name="Kijpornyongpan T."/>
            <person name="Mondo S.J."/>
            <person name="Barry K."/>
            <person name="Sandor L."/>
            <person name="Lee J."/>
            <person name="Lipzen A."/>
            <person name="Pangilinan J."/>
            <person name="LaButti K."/>
            <person name="Hainaut M."/>
            <person name="Henrissat B."/>
            <person name="Grigoriev I.V."/>
            <person name="Spatafora J.W."/>
            <person name="Aime M.C."/>
        </authorList>
    </citation>
    <scope>NUCLEOTIDE SEQUENCE [LARGE SCALE GENOMIC DNA]</scope>
    <source>
        <strain evidence="2 3">MCA 4718</strain>
    </source>
</reference>
<name>A0A316TZ87_9BASI</name>
<protein>
    <submittedName>
        <fullName evidence="2">Uncharacterized protein</fullName>
    </submittedName>
</protein>
<feature type="region of interest" description="Disordered" evidence="1">
    <location>
        <begin position="204"/>
        <end position="264"/>
    </location>
</feature>
<dbReference type="RefSeq" id="XP_025345587.1">
    <property type="nucleotide sequence ID" value="XM_025494541.1"/>
</dbReference>
<keyword evidence="3" id="KW-1185">Reference proteome</keyword>
<evidence type="ECO:0000256" key="1">
    <source>
        <dbReference type="SAM" id="MobiDB-lite"/>
    </source>
</evidence>
<dbReference type="Proteomes" id="UP000245942">
    <property type="component" value="Unassembled WGS sequence"/>
</dbReference>
<dbReference type="GeneID" id="37016275"/>
<dbReference type="AlphaFoldDB" id="A0A316TZ87"/>
<evidence type="ECO:0000313" key="2">
    <source>
        <dbReference type="EMBL" id="PWN18427.1"/>
    </source>
</evidence>